<dbReference type="AlphaFoldDB" id="A0A511DJ95"/>
<sequence>MAAVIASSPVVVAFRAPHGRPAGARAQARSSSFGSARRHGEGGENVGLDFPDVDTGHAERRPLDHFDVAMKSLDALGIEVRGIGNAADADLDGLTDRLDDLHRAARSEDPSGTDARWRRVVDDAEKLERRVARLRRSLNPAPPPAAPPAPATRPAASTPKAPRAPKAPKPPAEHHGQRWVRIESDTVLHRVISGQARRTICGQTATPGMPDLTAEPGRRCPLCSIGDTEKR</sequence>
<reference evidence="2 3" key="1">
    <citation type="submission" date="2019-07" db="EMBL/GenBank/DDBJ databases">
        <title>Whole genome shotgun sequence of Pseudonocardia sulfidoxydans NBRC 16205.</title>
        <authorList>
            <person name="Hosoyama A."/>
            <person name="Uohara A."/>
            <person name="Ohji S."/>
            <person name="Ichikawa N."/>
        </authorList>
    </citation>
    <scope>NUCLEOTIDE SEQUENCE [LARGE SCALE GENOMIC DNA]</scope>
    <source>
        <strain evidence="2 3">NBRC 16205</strain>
    </source>
</reference>
<proteinExistence type="predicted"/>
<feature type="region of interest" description="Disordered" evidence="1">
    <location>
        <begin position="134"/>
        <end position="181"/>
    </location>
</feature>
<feature type="compositionally biased region" description="Basic and acidic residues" evidence="1">
    <location>
        <begin position="171"/>
        <end position="181"/>
    </location>
</feature>
<dbReference type="EMBL" id="BJVJ01000015">
    <property type="protein sequence ID" value="GEL23108.1"/>
    <property type="molecule type" value="Genomic_DNA"/>
</dbReference>
<protein>
    <submittedName>
        <fullName evidence="2">Uncharacterized protein</fullName>
    </submittedName>
</protein>
<feature type="compositionally biased region" description="Pro residues" evidence="1">
    <location>
        <begin position="140"/>
        <end position="151"/>
    </location>
</feature>
<evidence type="ECO:0000313" key="2">
    <source>
        <dbReference type="EMBL" id="GEL23108.1"/>
    </source>
</evidence>
<feature type="region of interest" description="Disordered" evidence="1">
    <location>
        <begin position="17"/>
        <end position="52"/>
    </location>
</feature>
<organism evidence="2 3">
    <name type="scientific">Pseudonocardia sulfidoxydans NBRC 16205</name>
    <dbReference type="NCBI Taxonomy" id="1223511"/>
    <lineage>
        <taxon>Bacteria</taxon>
        <taxon>Bacillati</taxon>
        <taxon>Actinomycetota</taxon>
        <taxon>Actinomycetes</taxon>
        <taxon>Pseudonocardiales</taxon>
        <taxon>Pseudonocardiaceae</taxon>
        <taxon>Pseudonocardia</taxon>
    </lineage>
</organism>
<comment type="caution">
    <text evidence="2">The sequence shown here is derived from an EMBL/GenBank/DDBJ whole genome shotgun (WGS) entry which is preliminary data.</text>
</comment>
<feature type="compositionally biased region" description="Low complexity" evidence="1">
    <location>
        <begin position="17"/>
        <end position="35"/>
    </location>
</feature>
<feature type="compositionally biased region" description="Low complexity" evidence="1">
    <location>
        <begin position="152"/>
        <end position="161"/>
    </location>
</feature>
<accession>A0A511DJ95</accession>
<dbReference type="Proteomes" id="UP000321685">
    <property type="component" value="Unassembled WGS sequence"/>
</dbReference>
<gene>
    <name evidence="2" type="ORF">PSU4_20620</name>
</gene>
<keyword evidence="3" id="KW-1185">Reference proteome</keyword>
<evidence type="ECO:0000313" key="3">
    <source>
        <dbReference type="Proteomes" id="UP000321685"/>
    </source>
</evidence>
<name>A0A511DJ95_9PSEU</name>
<evidence type="ECO:0000256" key="1">
    <source>
        <dbReference type="SAM" id="MobiDB-lite"/>
    </source>
</evidence>